<name>A0A9P6VRG4_9HELO</name>
<evidence type="ECO:0000313" key="4">
    <source>
        <dbReference type="EMBL" id="KAG0652237.1"/>
    </source>
</evidence>
<keyword evidence="2" id="KW-1133">Transmembrane helix</keyword>
<sequence>MAYYDSLPNNLFRRCVTGCPNQTPACPACADNEICSLVPPTCDACQKTICVASSAAPSTISSSSKSSSSGPNVGAIAGGVIGGVVAIAAVTYLVWKFCIKNKRQQYEQEDWAEDHEESTEAEKDFAMRRDARASTHTVGSIASTVLTRASNIIQIAYIPGVTNRSAPSTPGLLVPPVPPIPIALSSASSTPRYEHEHFFMPGDLRDSTYSGISDRTSYARTSVASTIYGKNAVVSPVPAQTVIRGKAAVVSVKSNGASTPGELTPPVPFVDYGKYSIGGPPSPAFSVGSTFLNSASAATQVRPQIVRVASAAKKASDVNDDSANTHQSLLPRDSHAITIIDDTPSLQQGPFSDPSRSGSSSSLSAVIEEAQKTATGGSKLMNDDTPFGDEHEMKD</sequence>
<feature type="compositionally biased region" description="Low complexity" evidence="1">
    <location>
        <begin position="352"/>
        <end position="364"/>
    </location>
</feature>
<protein>
    <submittedName>
        <fullName evidence="4">Overproduction-induced pheromone-resistant 2</fullName>
    </submittedName>
</protein>
<dbReference type="Pfam" id="PF09463">
    <property type="entry name" value="Opy2"/>
    <property type="match status" value="1"/>
</dbReference>
<keyword evidence="2" id="KW-0812">Transmembrane</keyword>
<accession>A0A9P6VRG4</accession>
<dbReference type="EMBL" id="VNKQ01000003">
    <property type="protein sequence ID" value="KAG0652237.1"/>
    <property type="molecule type" value="Genomic_DNA"/>
</dbReference>
<evidence type="ECO:0000256" key="2">
    <source>
        <dbReference type="SAM" id="Phobius"/>
    </source>
</evidence>
<dbReference type="AlphaFoldDB" id="A0A9P6VRG4"/>
<keyword evidence="2" id="KW-0472">Membrane</keyword>
<proteinExistence type="predicted"/>
<dbReference type="InterPro" id="IPR018571">
    <property type="entry name" value="Membrane_anchor_Opy2_N"/>
</dbReference>
<gene>
    <name evidence="4" type="ORF">D0Z07_1107</name>
</gene>
<feature type="domain" description="Membrane anchor Opy2 N-terminal" evidence="3">
    <location>
        <begin position="15"/>
        <end position="50"/>
    </location>
</feature>
<reference evidence="4" key="1">
    <citation type="submission" date="2019-07" db="EMBL/GenBank/DDBJ databases">
        <title>Hyphodiscus hymeniophilus genome sequencing and assembly.</title>
        <authorList>
            <person name="Kramer G."/>
            <person name="Nodwell J."/>
        </authorList>
    </citation>
    <scope>NUCLEOTIDE SEQUENCE</scope>
    <source>
        <strain evidence="4">ATCC 34498</strain>
    </source>
</reference>
<feature type="transmembrane region" description="Helical" evidence="2">
    <location>
        <begin position="73"/>
        <end position="95"/>
    </location>
</feature>
<organism evidence="4 5">
    <name type="scientific">Hyphodiscus hymeniophilus</name>
    <dbReference type="NCBI Taxonomy" id="353542"/>
    <lineage>
        <taxon>Eukaryota</taxon>
        <taxon>Fungi</taxon>
        <taxon>Dikarya</taxon>
        <taxon>Ascomycota</taxon>
        <taxon>Pezizomycotina</taxon>
        <taxon>Leotiomycetes</taxon>
        <taxon>Helotiales</taxon>
        <taxon>Hyphodiscaceae</taxon>
        <taxon>Hyphodiscus</taxon>
    </lineage>
</organism>
<evidence type="ECO:0000259" key="3">
    <source>
        <dbReference type="Pfam" id="PF09463"/>
    </source>
</evidence>
<evidence type="ECO:0000313" key="5">
    <source>
        <dbReference type="Proteomes" id="UP000785200"/>
    </source>
</evidence>
<comment type="caution">
    <text evidence="4">The sequence shown here is derived from an EMBL/GenBank/DDBJ whole genome shotgun (WGS) entry which is preliminary data.</text>
</comment>
<evidence type="ECO:0000256" key="1">
    <source>
        <dbReference type="SAM" id="MobiDB-lite"/>
    </source>
</evidence>
<keyword evidence="5" id="KW-1185">Reference proteome</keyword>
<dbReference type="OrthoDB" id="2402916at2759"/>
<dbReference type="Proteomes" id="UP000785200">
    <property type="component" value="Unassembled WGS sequence"/>
</dbReference>
<feature type="region of interest" description="Disordered" evidence="1">
    <location>
        <begin position="313"/>
        <end position="395"/>
    </location>
</feature>